<accession>A0A9X4H2J9</accession>
<dbReference type="EMBL" id="JAKOAV010000020">
    <property type="protein sequence ID" value="MDF9408925.1"/>
    <property type="molecule type" value="Genomic_DNA"/>
</dbReference>
<name>A0A9X4H2J9_9FIRM</name>
<dbReference type="AlphaFoldDB" id="A0A9X4H2J9"/>
<sequence>MPEKNDSAATVYGPITGSVALKKPQNNPQTHVHEFLGSTQCAQENDERHKHRFIGVTSEVIPVKLPNGHFRHIHGILINTDLFEGHQHEIVIETGPAIPLDDEKHVHLIKGITKLNDEHSHSIFFATTIETYLIDSRP</sequence>
<dbReference type="Pfam" id="PF12788">
    <property type="entry name" value="YmaF"/>
    <property type="match status" value="1"/>
</dbReference>
<proteinExistence type="predicted"/>
<evidence type="ECO:0000313" key="1">
    <source>
        <dbReference type="EMBL" id="MDF9408925.1"/>
    </source>
</evidence>
<comment type="caution">
    <text evidence="1">The sequence shown here is derived from an EMBL/GenBank/DDBJ whole genome shotgun (WGS) entry which is preliminary data.</text>
</comment>
<reference evidence="1" key="1">
    <citation type="submission" date="2022-02" db="EMBL/GenBank/DDBJ databases">
        <authorList>
            <person name="Leng L."/>
        </authorList>
    </citation>
    <scope>NUCLEOTIDE SEQUENCE</scope>
    <source>
        <strain evidence="1">JI</strain>
    </source>
</reference>
<dbReference type="RefSeq" id="WP_277444330.1">
    <property type="nucleotide sequence ID" value="NZ_JAKOAV010000020.1"/>
</dbReference>
<gene>
    <name evidence="1" type="ORF">L7E55_11240</name>
</gene>
<organism evidence="1 2">
    <name type="scientific">Pelotomaculum isophthalicicum JI</name>
    <dbReference type="NCBI Taxonomy" id="947010"/>
    <lineage>
        <taxon>Bacteria</taxon>
        <taxon>Bacillati</taxon>
        <taxon>Bacillota</taxon>
        <taxon>Clostridia</taxon>
        <taxon>Eubacteriales</taxon>
        <taxon>Desulfotomaculaceae</taxon>
        <taxon>Pelotomaculum</taxon>
    </lineage>
</organism>
<evidence type="ECO:0000313" key="2">
    <source>
        <dbReference type="Proteomes" id="UP001154312"/>
    </source>
</evidence>
<protein>
    <submittedName>
        <fullName evidence="1">YmaF family protein</fullName>
    </submittedName>
</protein>
<dbReference type="Proteomes" id="UP001154312">
    <property type="component" value="Unassembled WGS sequence"/>
</dbReference>
<keyword evidence="2" id="KW-1185">Reference proteome</keyword>
<dbReference type="InterPro" id="IPR024307">
    <property type="entry name" value="YmaF"/>
</dbReference>